<proteinExistence type="predicted"/>
<dbReference type="CDD" id="cd06532">
    <property type="entry name" value="Glyco_transf_25"/>
    <property type="match status" value="1"/>
</dbReference>
<organism evidence="2 3">
    <name type="scientific">Pseudotabrizicola alkalilacus</name>
    <dbReference type="NCBI Taxonomy" id="2305252"/>
    <lineage>
        <taxon>Bacteria</taxon>
        <taxon>Pseudomonadati</taxon>
        <taxon>Pseudomonadota</taxon>
        <taxon>Alphaproteobacteria</taxon>
        <taxon>Rhodobacterales</taxon>
        <taxon>Paracoccaceae</taxon>
        <taxon>Pseudotabrizicola</taxon>
    </lineage>
</organism>
<dbReference type="Proteomes" id="UP000284547">
    <property type="component" value="Unassembled WGS sequence"/>
</dbReference>
<reference evidence="2 3" key="1">
    <citation type="submission" date="2018-08" db="EMBL/GenBank/DDBJ databases">
        <title>Flavobacterium tibetense sp. nov., isolated from a wetland YonghuCo on Tibetan Plateau.</title>
        <authorList>
            <person name="Phurbu D."/>
            <person name="Lu H."/>
            <person name="Xing P."/>
        </authorList>
    </citation>
    <scope>NUCLEOTIDE SEQUENCE [LARGE SCALE GENOMIC DNA]</scope>
    <source>
        <strain evidence="2 3">DJC</strain>
    </source>
</reference>
<gene>
    <name evidence="2" type="ORF">D1012_11155</name>
</gene>
<protein>
    <recommendedName>
        <fullName evidence="1">Glycosyl transferase family 25 domain-containing protein</fullName>
    </recommendedName>
</protein>
<feature type="domain" description="Glycosyl transferase family 25" evidence="1">
    <location>
        <begin position="10"/>
        <end position="181"/>
    </location>
</feature>
<evidence type="ECO:0000313" key="3">
    <source>
        <dbReference type="Proteomes" id="UP000284547"/>
    </source>
</evidence>
<dbReference type="RefSeq" id="WP_118152132.1">
    <property type="nucleotide sequence ID" value="NZ_QWEY01000005.1"/>
</dbReference>
<evidence type="ECO:0000313" key="2">
    <source>
        <dbReference type="EMBL" id="RGP37210.1"/>
    </source>
</evidence>
<dbReference type="AlphaFoldDB" id="A0A411Z2E7"/>
<dbReference type="OrthoDB" id="259382at2"/>
<keyword evidence="3" id="KW-1185">Reference proteome</keyword>
<evidence type="ECO:0000259" key="1">
    <source>
        <dbReference type="Pfam" id="PF01755"/>
    </source>
</evidence>
<comment type="caution">
    <text evidence="2">The sequence shown here is derived from an EMBL/GenBank/DDBJ whole genome shotgun (WGS) entry which is preliminary data.</text>
</comment>
<name>A0A411Z2E7_9RHOB</name>
<dbReference type="EMBL" id="QWEY01000005">
    <property type="protein sequence ID" value="RGP37210.1"/>
    <property type="molecule type" value="Genomic_DNA"/>
</dbReference>
<dbReference type="Pfam" id="PF01755">
    <property type="entry name" value="Glyco_transf_25"/>
    <property type="match status" value="1"/>
</dbReference>
<sequence length="263" mass="29341">MILTRADLGIWLINLPRSTDRLARMQAQLQALGLDYTLFEAVDGRAGWDRLAATVDLPAFRSNVGREVLPGEIGCYHSHLGVWQALIDSPHKVALVLEDDVVFHDDFLTALDVALAHAGRWDMLKLNKIRAKFPVGQGQAGDYQLNAFVGSFTGMGAYLVTRDCAKRLMPDMLPIRRPIDHQLDRIDLTGFRHFALQPFPSHVDDGNTSTITGHGFAEVRKLPWYRRLGVYRNRLGALIGKGGHLLLGRITKRLPSGGRQSDR</sequence>
<accession>A0A411Z2E7</accession>
<dbReference type="InterPro" id="IPR002654">
    <property type="entry name" value="Glyco_trans_25"/>
</dbReference>